<evidence type="ECO:0000256" key="2">
    <source>
        <dbReference type="ARBA" id="ARBA00023128"/>
    </source>
</evidence>
<dbReference type="Proteomes" id="UP000000598">
    <property type="component" value="Chromosome A"/>
</dbReference>
<keyword evidence="5" id="KW-1185">Reference proteome</keyword>
<accession>Q6CXK8</accession>
<evidence type="ECO:0000256" key="3">
    <source>
        <dbReference type="SAM" id="MobiDB-lite"/>
    </source>
</evidence>
<dbReference type="PaxDb" id="284590-Q6CXK8"/>
<dbReference type="HOGENOM" id="CLU_555750_0_0_1"/>
<dbReference type="EMBL" id="CR382121">
    <property type="protein sequence ID" value="CAH02919.1"/>
    <property type="molecule type" value="Genomic_DNA"/>
</dbReference>
<feature type="compositionally biased region" description="Basic and acidic residues" evidence="3">
    <location>
        <begin position="44"/>
        <end position="66"/>
    </location>
</feature>
<organism evidence="4 5">
    <name type="scientific">Kluyveromyces lactis (strain ATCC 8585 / CBS 2359 / DSM 70799 / NBRC 1267 / NRRL Y-1140 / WM37)</name>
    <name type="common">Yeast</name>
    <name type="synonym">Candida sphaerica</name>
    <dbReference type="NCBI Taxonomy" id="284590"/>
    <lineage>
        <taxon>Eukaryota</taxon>
        <taxon>Fungi</taxon>
        <taxon>Dikarya</taxon>
        <taxon>Ascomycota</taxon>
        <taxon>Saccharomycotina</taxon>
        <taxon>Saccharomycetes</taxon>
        <taxon>Saccharomycetales</taxon>
        <taxon>Saccharomycetaceae</taxon>
        <taxon>Kluyveromyces</taxon>
    </lineage>
</organism>
<dbReference type="GO" id="GO:0005739">
    <property type="term" value="C:mitochondrion"/>
    <property type="evidence" value="ECO:0007669"/>
    <property type="project" value="UniProtKB-SubCell"/>
</dbReference>
<evidence type="ECO:0000256" key="1">
    <source>
        <dbReference type="ARBA" id="ARBA00004173"/>
    </source>
</evidence>
<keyword evidence="2" id="KW-0496">Mitochondrion</keyword>
<dbReference type="Pfam" id="PF08692">
    <property type="entry name" value="Pet20"/>
    <property type="match status" value="1"/>
</dbReference>
<dbReference type="FunCoup" id="Q6CXK8">
    <property type="interactions" value="32"/>
</dbReference>
<dbReference type="AlphaFoldDB" id="Q6CXK8"/>
<dbReference type="InParanoid" id="Q6CXK8"/>
<reference evidence="4 5" key="1">
    <citation type="journal article" date="2004" name="Nature">
        <title>Genome evolution in yeasts.</title>
        <authorList>
            <consortium name="Genolevures"/>
            <person name="Dujon B."/>
            <person name="Sherman D."/>
            <person name="Fischer G."/>
            <person name="Durrens P."/>
            <person name="Casaregola S."/>
            <person name="Lafontaine I."/>
            <person name="de Montigny J."/>
            <person name="Marck C."/>
            <person name="Neuveglise C."/>
            <person name="Talla E."/>
            <person name="Goffard N."/>
            <person name="Frangeul L."/>
            <person name="Aigle M."/>
            <person name="Anthouard V."/>
            <person name="Babour A."/>
            <person name="Barbe V."/>
            <person name="Barnay S."/>
            <person name="Blanchin S."/>
            <person name="Beckerich J.M."/>
            <person name="Beyne E."/>
            <person name="Bleykasten C."/>
            <person name="Boisrame A."/>
            <person name="Boyer J."/>
            <person name="Cattolico L."/>
            <person name="Confanioleri F."/>
            <person name="de Daruvar A."/>
            <person name="Despons L."/>
            <person name="Fabre E."/>
            <person name="Fairhead C."/>
            <person name="Ferry-Dumazet H."/>
            <person name="Groppi A."/>
            <person name="Hantraye F."/>
            <person name="Hennequin C."/>
            <person name="Jauniaux N."/>
            <person name="Joyet P."/>
            <person name="Kachouri R."/>
            <person name="Kerrest A."/>
            <person name="Koszul R."/>
            <person name="Lemaire M."/>
            <person name="Lesur I."/>
            <person name="Ma L."/>
            <person name="Muller H."/>
            <person name="Nicaud J.M."/>
            <person name="Nikolski M."/>
            <person name="Oztas S."/>
            <person name="Ozier-Kalogeropoulos O."/>
            <person name="Pellenz S."/>
            <person name="Potier S."/>
            <person name="Richard G.F."/>
            <person name="Straub M.L."/>
            <person name="Suleau A."/>
            <person name="Swennene D."/>
            <person name="Tekaia F."/>
            <person name="Wesolowski-Louvel M."/>
            <person name="Westhof E."/>
            <person name="Wirth B."/>
            <person name="Zeniou-Meyer M."/>
            <person name="Zivanovic I."/>
            <person name="Bolotin-Fukuhara M."/>
            <person name="Thierry A."/>
            <person name="Bouchier C."/>
            <person name="Caudron B."/>
            <person name="Scarpelli C."/>
            <person name="Gaillardin C."/>
            <person name="Weissenbach J."/>
            <person name="Wincker P."/>
            <person name="Souciet J.L."/>
        </authorList>
    </citation>
    <scope>NUCLEOTIDE SEQUENCE [LARGE SCALE GENOMIC DNA]</scope>
    <source>
        <strain evidence="5">ATCC 8585 / CBS 2359 / DSM 70799 / NBRC 1267 / NRRL Y-1140 / WM37</strain>
    </source>
</reference>
<name>Q6CXK8_KLULA</name>
<protein>
    <submittedName>
        <fullName evidence="4">KLLA0A07447p</fullName>
    </submittedName>
</protein>
<gene>
    <name evidence="4" type="ORF">KLLA0_A07447g</name>
</gene>
<evidence type="ECO:0000313" key="5">
    <source>
        <dbReference type="Proteomes" id="UP000000598"/>
    </source>
</evidence>
<dbReference type="InterPro" id="IPR014804">
    <property type="entry name" value="Pet20-like"/>
</dbReference>
<feature type="region of interest" description="Disordered" evidence="3">
    <location>
        <begin position="24"/>
        <end position="87"/>
    </location>
</feature>
<dbReference type="KEGG" id="kla:KLLA0_A07447g"/>
<sequence>MLSGIRITPLRRASRLLFAQQYSSKSNPTALKWQKDNTEEEQESNSKSKTDVKDLRSKVEALKVSEPETVTTNDKGTSSKKRKAEKSFLVPQVPSTDYLPREDLETEGLFAGYKPLFLGNSPLESNNNDVLLDGLFSSIRKLKNAQINSENNTVEIDVSDMLDDLKKDNQEYQRLHEKAPKIPWDASISGLVYNDEPFKGVPRSVVSKLKPFKLVRVEKKNSKDKEAKNDKIKLKFHGTRIKDDSTMVDLIQETSKKKERDNAFGTTGNDVAQGTKVKYETEKIDYTYKFQFIGADQRIFKNNVSKLTRLFMKEFMKVRNVRLASDFKENYLPLYIYVDHSTQSRSMFKRYLRRKIIDYIRPLLMTLSHSYETKEQGRKFERRIMLKVDSIVNTLSEYLPSVYFKSEEVDCLLLPSPVSAFGRMHWLKPTKRRNVFWGKNVTNDYVFNLSYDMKVTRSGIKRMRYPINLHWKSFNNAFTEWEYSYL</sequence>
<evidence type="ECO:0000313" key="4">
    <source>
        <dbReference type="EMBL" id="CAH02919.1"/>
    </source>
</evidence>
<dbReference type="eggNOG" id="ENOG502R6CM">
    <property type="taxonomic scope" value="Eukaryota"/>
</dbReference>
<proteinExistence type="predicted"/>
<comment type="subcellular location">
    <subcellularLocation>
        <location evidence="1">Mitochondrion</location>
    </subcellularLocation>
</comment>
<dbReference type="OMA" id="PVIPWDA"/>